<organism evidence="1 2">
    <name type="scientific">Paludibacter jiangxiensis</name>
    <dbReference type="NCBI Taxonomy" id="681398"/>
    <lineage>
        <taxon>Bacteria</taxon>
        <taxon>Pseudomonadati</taxon>
        <taxon>Bacteroidota</taxon>
        <taxon>Bacteroidia</taxon>
        <taxon>Bacteroidales</taxon>
        <taxon>Paludibacteraceae</taxon>
        <taxon>Paludibacter</taxon>
    </lineage>
</organism>
<reference evidence="2" key="1">
    <citation type="submission" date="2016-04" db="EMBL/GenBank/DDBJ databases">
        <title>Draft genome sequence of Paludibacter jiangxiensis strain NM7.</title>
        <authorList>
            <person name="Qiu Y."/>
            <person name="Matsuura N."/>
            <person name="Ohashi A."/>
            <person name="Tourlousse M.D."/>
            <person name="Sekiguchi Y."/>
        </authorList>
    </citation>
    <scope>NUCLEOTIDE SEQUENCE [LARGE SCALE GENOMIC DNA]</scope>
    <source>
        <strain evidence="2">NM7</strain>
    </source>
</reference>
<dbReference type="EMBL" id="BDCR01000003">
    <property type="protein sequence ID" value="GAT63099.1"/>
    <property type="molecule type" value="Genomic_DNA"/>
</dbReference>
<evidence type="ECO:0000313" key="1">
    <source>
        <dbReference type="EMBL" id="GAT63099.1"/>
    </source>
</evidence>
<proteinExistence type="predicted"/>
<evidence type="ECO:0000313" key="2">
    <source>
        <dbReference type="Proteomes" id="UP000076586"/>
    </source>
</evidence>
<name>A0A161LV76_9BACT</name>
<gene>
    <name evidence="1" type="ORF">PJIAN_3413</name>
</gene>
<dbReference type="AlphaFoldDB" id="A0A161LV76"/>
<dbReference type="STRING" id="681398.PJIAN_3413"/>
<dbReference type="Proteomes" id="UP000076586">
    <property type="component" value="Unassembled WGS sequence"/>
</dbReference>
<keyword evidence="2" id="KW-1185">Reference proteome</keyword>
<comment type="caution">
    <text evidence="1">The sequence shown here is derived from an EMBL/GenBank/DDBJ whole genome shotgun (WGS) entry which is preliminary data.</text>
</comment>
<accession>A0A161LV76</accession>
<sequence length="37" mass="4468">MQRFPALFILHYKGSNLLNEDNRISLHLCDFIERHIL</sequence>
<reference evidence="2" key="2">
    <citation type="journal article" date="2017" name="Genome Announc.">
        <title>Draft genome sequence of Paludibacter jiangxiensis NM7(T), a propionate-producing fermentative bacterium.</title>
        <authorList>
            <person name="Qiu Y.-L."/>
            <person name="Tourlousse D.M."/>
            <person name="Matsuura N."/>
            <person name="Ohashi A."/>
            <person name="Sekiguchi Y."/>
        </authorList>
    </citation>
    <scope>NUCLEOTIDE SEQUENCE [LARGE SCALE GENOMIC DNA]</scope>
    <source>
        <strain evidence="2">NM7</strain>
    </source>
</reference>
<protein>
    <submittedName>
        <fullName evidence="1">Uncharacterized protein</fullName>
    </submittedName>
</protein>